<evidence type="ECO:0000313" key="2">
    <source>
        <dbReference type="EMBL" id="KAH7361892.1"/>
    </source>
</evidence>
<evidence type="ECO:0000256" key="1">
    <source>
        <dbReference type="SAM" id="MobiDB-lite"/>
    </source>
</evidence>
<proteinExistence type="predicted"/>
<comment type="caution">
    <text evidence="2">The sequence shown here is derived from an EMBL/GenBank/DDBJ whole genome shotgun (WGS) entry which is preliminary data.</text>
</comment>
<accession>A0A8K0TFP5</accession>
<dbReference type="Proteomes" id="UP000813385">
    <property type="component" value="Unassembled WGS sequence"/>
</dbReference>
<feature type="compositionally biased region" description="Acidic residues" evidence="1">
    <location>
        <begin position="177"/>
        <end position="188"/>
    </location>
</feature>
<dbReference type="AlphaFoldDB" id="A0A8K0TFP5"/>
<gene>
    <name evidence="2" type="ORF">B0T11DRAFT_279790</name>
</gene>
<keyword evidence="3" id="KW-1185">Reference proteome</keyword>
<organism evidence="2 3">
    <name type="scientific">Plectosphaerella cucumerina</name>
    <dbReference type="NCBI Taxonomy" id="40658"/>
    <lineage>
        <taxon>Eukaryota</taxon>
        <taxon>Fungi</taxon>
        <taxon>Dikarya</taxon>
        <taxon>Ascomycota</taxon>
        <taxon>Pezizomycotina</taxon>
        <taxon>Sordariomycetes</taxon>
        <taxon>Hypocreomycetidae</taxon>
        <taxon>Glomerellales</taxon>
        <taxon>Plectosphaerellaceae</taxon>
        <taxon>Plectosphaerella</taxon>
    </lineage>
</organism>
<feature type="region of interest" description="Disordered" evidence="1">
    <location>
        <begin position="170"/>
        <end position="262"/>
    </location>
</feature>
<evidence type="ECO:0000313" key="3">
    <source>
        <dbReference type="Proteomes" id="UP000813385"/>
    </source>
</evidence>
<sequence>MVVVVVSAVFICRWRRRICKKRKQDANMANTTYPPDLKIAMAPPPPVLDPEIGIRHIHEHHHFHNTDEQPTLPNLREFEPSHYDRQASTAAWAEKLQEPSSPVESEKEAETGIIRIFRWPTMASRSDITALTRRSAGGSATQQFKDAASWTSRASRSTLSTMLWRSRRSIARRRGEDGDDPSAAEEESGILRDAQPTPVVERKPVPVREPAQQLLTVKREKSRRHQRESSLTVSSAGGGSIASSGVLSPTLMAFPVPPKGASTLSMVLTSRDSEALPPLPSTVYKPYKP</sequence>
<protein>
    <submittedName>
        <fullName evidence="2">Uncharacterized protein</fullName>
    </submittedName>
</protein>
<name>A0A8K0TFP5_9PEZI</name>
<reference evidence="2" key="1">
    <citation type="journal article" date="2021" name="Nat. Commun.">
        <title>Genetic determinants of endophytism in the Arabidopsis root mycobiome.</title>
        <authorList>
            <person name="Mesny F."/>
            <person name="Miyauchi S."/>
            <person name="Thiergart T."/>
            <person name="Pickel B."/>
            <person name="Atanasova L."/>
            <person name="Karlsson M."/>
            <person name="Huettel B."/>
            <person name="Barry K.W."/>
            <person name="Haridas S."/>
            <person name="Chen C."/>
            <person name="Bauer D."/>
            <person name="Andreopoulos W."/>
            <person name="Pangilinan J."/>
            <person name="LaButti K."/>
            <person name="Riley R."/>
            <person name="Lipzen A."/>
            <person name="Clum A."/>
            <person name="Drula E."/>
            <person name="Henrissat B."/>
            <person name="Kohler A."/>
            <person name="Grigoriev I.V."/>
            <person name="Martin F.M."/>
            <person name="Hacquard S."/>
        </authorList>
    </citation>
    <scope>NUCLEOTIDE SEQUENCE</scope>
    <source>
        <strain evidence="2">MPI-CAGE-AT-0016</strain>
    </source>
</reference>
<dbReference type="EMBL" id="JAGPXD010000003">
    <property type="protein sequence ID" value="KAH7361892.1"/>
    <property type="molecule type" value="Genomic_DNA"/>
</dbReference>
<dbReference type="OrthoDB" id="10569376at2759"/>
<feature type="region of interest" description="Disordered" evidence="1">
    <location>
        <begin position="270"/>
        <end position="289"/>
    </location>
</feature>
<feature type="region of interest" description="Disordered" evidence="1">
    <location>
        <begin position="133"/>
        <end position="152"/>
    </location>
</feature>